<keyword evidence="7" id="KW-1185">Reference proteome</keyword>
<dbReference type="GeneID" id="37255087"/>
<evidence type="ECO:0000256" key="1">
    <source>
        <dbReference type="ARBA" id="ARBA00022737"/>
    </source>
</evidence>
<dbReference type="InterPro" id="IPR019544">
    <property type="entry name" value="Tetratricopeptide_SHNi-TPR_dom"/>
</dbReference>
<dbReference type="PANTHER" id="PTHR15081">
    <property type="entry name" value="NUCLEAR AUTOANTIGENIC SPERM PROTEIN NASP -RELATED"/>
    <property type="match status" value="1"/>
</dbReference>
<evidence type="ECO:0000259" key="5">
    <source>
        <dbReference type="Pfam" id="PF10516"/>
    </source>
</evidence>
<feature type="compositionally biased region" description="Basic and acidic residues" evidence="4">
    <location>
        <begin position="444"/>
        <end position="457"/>
    </location>
</feature>
<dbReference type="AlphaFoldDB" id="A0A2L2T7S6"/>
<evidence type="ECO:0000313" key="7">
    <source>
        <dbReference type="Proteomes" id="UP000245910"/>
    </source>
</evidence>
<keyword evidence="3" id="KW-0175">Coiled coil</keyword>
<dbReference type="Gene3D" id="1.25.40.10">
    <property type="entry name" value="Tetratricopeptide repeat domain"/>
    <property type="match status" value="1"/>
</dbReference>
<feature type="compositionally biased region" description="Basic and acidic residues" evidence="4">
    <location>
        <begin position="250"/>
        <end position="264"/>
    </location>
</feature>
<dbReference type="EMBL" id="LN649229">
    <property type="protein sequence ID" value="CEI66934.1"/>
    <property type="molecule type" value="Genomic_DNA"/>
</dbReference>
<feature type="compositionally biased region" description="Basic and acidic residues" evidence="4">
    <location>
        <begin position="152"/>
        <end position="171"/>
    </location>
</feature>
<feature type="coiled-coil region" evidence="3">
    <location>
        <begin position="360"/>
        <end position="417"/>
    </location>
</feature>
<dbReference type="GO" id="GO:0042393">
    <property type="term" value="F:histone binding"/>
    <property type="evidence" value="ECO:0007669"/>
    <property type="project" value="TreeGrafter"/>
</dbReference>
<feature type="region of interest" description="Disordered" evidence="4">
    <location>
        <begin position="250"/>
        <end position="271"/>
    </location>
</feature>
<feature type="region of interest" description="Disordered" evidence="4">
    <location>
        <begin position="1"/>
        <end position="30"/>
    </location>
</feature>
<dbReference type="GO" id="GO:0006335">
    <property type="term" value="P:DNA replication-dependent chromatin assembly"/>
    <property type="evidence" value="ECO:0007669"/>
    <property type="project" value="TreeGrafter"/>
</dbReference>
<keyword evidence="2" id="KW-0802">TPR repeat</keyword>
<evidence type="ECO:0000256" key="4">
    <source>
        <dbReference type="SAM" id="MobiDB-lite"/>
    </source>
</evidence>
<evidence type="ECO:0000313" key="6">
    <source>
        <dbReference type="EMBL" id="CEI66934.1"/>
    </source>
</evidence>
<dbReference type="PANTHER" id="PTHR15081:SF1">
    <property type="entry name" value="NUCLEAR AUTOANTIGENIC SPERM PROTEIN"/>
    <property type="match status" value="1"/>
</dbReference>
<dbReference type="Pfam" id="PF10516">
    <property type="entry name" value="SHNi-TPR"/>
    <property type="match status" value="1"/>
</dbReference>
<feature type="region of interest" description="Disordered" evidence="4">
    <location>
        <begin position="442"/>
        <end position="508"/>
    </location>
</feature>
<dbReference type="GO" id="GO:0005654">
    <property type="term" value="C:nucleoplasm"/>
    <property type="evidence" value="ECO:0007669"/>
    <property type="project" value="TreeGrafter"/>
</dbReference>
<evidence type="ECO:0000256" key="3">
    <source>
        <dbReference type="SAM" id="Coils"/>
    </source>
</evidence>
<evidence type="ECO:0000256" key="2">
    <source>
        <dbReference type="ARBA" id="ARBA00022803"/>
    </source>
</evidence>
<feature type="compositionally biased region" description="Basic and acidic residues" evidence="4">
    <location>
        <begin position="486"/>
        <end position="508"/>
    </location>
</feature>
<keyword evidence="1" id="KW-0677">Repeat</keyword>
<dbReference type="RefSeq" id="XP_025590651.1">
    <property type="nucleotide sequence ID" value="XM_025731647.2"/>
</dbReference>
<dbReference type="InterPro" id="IPR011990">
    <property type="entry name" value="TPR-like_helical_dom_sf"/>
</dbReference>
<name>A0A2L2T7S6_9HYPO</name>
<reference evidence="7" key="1">
    <citation type="submission" date="2014-10" db="EMBL/GenBank/DDBJ databases">
        <authorList>
            <person name="King R."/>
        </authorList>
    </citation>
    <scope>NUCLEOTIDE SEQUENCE [LARGE SCALE GENOMIC DNA]</scope>
    <source>
        <strain evidence="7">A3/5</strain>
    </source>
</reference>
<protein>
    <recommendedName>
        <fullName evidence="5">Tetratricopeptide SHNi-TPR domain-containing protein</fullName>
    </recommendedName>
</protein>
<dbReference type="OrthoDB" id="5587616at2759"/>
<feature type="compositionally biased region" description="Basic and acidic residues" evidence="4">
    <location>
        <begin position="179"/>
        <end position="197"/>
    </location>
</feature>
<dbReference type="STRING" id="56646.A0A2L2T7S6"/>
<dbReference type="KEGG" id="fvn:FVRRES_03446"/>
<proteinExistence type="predicted"/>
<feature type="domain" description="Tetratricopeptide SHNi-TPR" evidence="5">
    <location>
        <begin position="279"/>
        <end position="316"/>
    </location>
</feature>
<feature type="region of interest" description="Disordered" evidence="4">
    <location>
        <begin position="134"/>
        <end position="229"/>
    </location>
</feature>
<accession>A0A2L2T7S6</accession>
<dbReference type="GO" id="GO:0034080">
    <property type="term" value="P:CENP-A containing chromatin assembly"/>
    <property type="evidence" value="ECO:0007669"/>
    <property type="project" value="TreeGrafter"/>
</dbReference>
<dbReference type="SUPFAM" id="SSF48452">
    <property type="entry name" value="TPR-like"/>
    <property type="match status" value="1"/>
</dbReference>
<sequence length="508" mass="55204">MSDVTEQTAPVVDEAAATSNESLASPADDVANVTEKVESATITPAIGTPSVGTPNTDFLIANDQDPNSKKVTLADLSAKGAALYAHRNYEEAAEVFSRASILQAELNGETSPDNAEILFHYGRSLFKVGQSKSDVLGGTAAPEKKKKKKKKSAETKHKKPAEAEAEAEKATQEGVDIVAEQKEGQKNSEDIKGDKKALFQFTGDENFDESDEEEDAEGEEDEEEDDDLATAFEILDLARVCYLKRLEALEKEEQDESGKGKEVADGDSPVMRHVKERLADTHDALSEISLENERYPNAIEDGRTSLKYKLELYPEESEIIAEAHYKLSLALEFASVTTPGDDGTNAKREEMDQGLRDEAVKEMELAIKSSKLKLQNKEVELATMASPEDNELARKSIQEMKEVISDMEQRLVDLRNDPVDTKDILGADASIGGILGAAIGESAAETKARVEEAKKTATDLSGLVRKKNKEETTTEAAPEPAPEADANGKRKAEEPAEDAEAKKTKVEA</sequence>
<organism evidence="6 7">
    <name type="scientific">Fusarium venenatum</name>
    <dbReference type="NCBI Taxonomy" id="56646"/>
    <lineage>
        <taxon>Eukaryota</taxon>
        <taxon>Fungi</taxon>
        <taxon>Dikarya</taxon>
        <taxon>Ascomycota</taxon>
        <taxon>Pezizomycotina</taxon>
        <taxon>Sordariomycetes</taxon>
        <taxon>Hypocreomycetidae</taxon>
        <taxon>Hypocreales</taxon>
        <taxon>Nectriaceae</taxon>
        <taxon>Fusarium</taxon>
    </lineage>
</organism>
<feature type="compositionally biased region" description="Acidic residues" evidence="4">
    <location>
        <begin position="205"/>
        <end position="228"/>
    </location>
</feature>
<dbReference type="InterPro" id="IPR051730">
    <property type="entry name" value="NASP-like"/>
</dbReference>
<dbReference type="Proteomes" id="UP000245910">
    <property type="component" value="Chromosome I"/>
</dbReference>